<accession>A0ABV3Z8U4</accession>
<dbReference type="Proteomes" id="UP001560573">
    <property type="component" value="Unassembled WGS sequence"/>
</dbReference>
<evidence type="ECO:0000313" key="1">
    <source>
        <dbReference type="EMBL" id="MEX6686030.1"/>
    </source>
</evidence>
<name>A0ABV3Z8U4_9BACT</name>
<reference evidence="1 2" key="1">
    <citation type="submission" date="2023-07" db="EMBL/GenBank/DDBJ databases">
        <authorList>
            <person name="Lian W.-H."/>
        </authorList>
    </citation>
    <scope>NUCLEOTIDE SEQUENCE [LARGE SCALE GENOMIC DNA]</scope>
    <source>
        <strain evidence="1 2">SYSU DXS3180</strain>
    </source>
</reference>
<comment type="caution">
    <text evidence="1">The sequence shown here is derived from an EMBL/GenBank/DDBJ whole genome shotgun (WGS) entry which is preliminary data.</text>
</comment>
<sequence length="58" mass="6671">MQELIDRLKDKGLTEEQAYAAIEVIKDFAKEKFPLFAGAINKLFSKYGNKEEEEDFLG</sequence>
<keyword evidence="2" id="KW-1185">Reference proteome</keyword>
<gene>
    <name evidence="1" type="ORF">QTN47_00910</name>
</gene>
<dbReference type="RefSeq" id="WP_369327419.1">
    <property type="nucleotide sequence ID" value="NZ_JAULBC010000001.1"/>
</dbReference>
<dbReference type="EMBL" id="JAULBC010000001">
    <property type="protein sequence ID" value="MEX6686030.1"/>
    <property type="molecule type" value="Genomic_DNA"/>
</dbReference>
<organism evidence="1 2">
    <name type="scientific">Danxiaibacter flavus</name>
    <dbReference type="NCBI Taxonomy" id="3049108"/>
    <lineage>
        <taxon>Bacteria</taxon>
        <taxon>Pseudomonadati</taxon>
        <taxon>Bacteroidota</taxon>
        <taxon>Chitinophagia</taxon>
        <taxon>Chitinophagales</taxon>
        <taxon>Chitinophagaceae</taxon>
        <taxon>Danxiaibacter</taxon>
    </lineage>
</organism>
<protein>
    <submittedName>
        <fullName evidence="1">Uncharacterized protein</fullName>
    </submittedName>
</protein>
<proteinExistence type="predicted"/>
<evidence type="ECO:0000313" key="2">
    <source>
        <dbReference type="Proteomes" id="UP001560573"/>
    </source>
</evidence>